<reference evidence="2" key="1">
    <citation type="submission" date="2013-12" db="EMBL/GenBank/DDBJ databases">
        <title>A Varibaculum cambriense genome reconstructed from a premature infant gut community with otherwise low bacterial novelty that shifts toward anaerobic metabolism during the third week of life.</title>
        <authorList>
            <person name="Brown C.T."/>
            <person name="Sharon I."/>
            <person name="Thomas B.C."/>
            <person name="Castelle C.J."/>
            <person name="Morowitz M.J."/>
            <person name="Banfield J.F."/>
        </authorList>
    </citation>
    <scope>NUCLEOTIDE SEQUENCE</scope>
</reference>
<keyword evidence="1" id="KW-1133">Transmembrane helix</keyword>
<gene>
    <name evidence="2" type="ORF">Q604_UNBC10181G0001</name>
</gene>
<feature type="transmembrane region" description="Helical" evidence="1">
    <location>
        <begin position="6"/>
        <end position="26"/>
    </location>
</feature>
<evidence type="ECO:0000256" key="1">
    <source>
        <dbReference type="SAM" id="Phobius"/>
    </source>
</evidence>
<organism evidence="2">
    <name type="scientific">human gut metagenome</name>
    <dbReference type="NCBI Taxonomy" id="408170"/>
    <lineage>
        <taxon>unclassified sequences</taxon>
        <taxon>metagenomes</taxon>
        <taxon>organismal metagenomes</taxon>
    </lineage>
</organism>
<comment type="caution">
    <text evidence="2">The sequence shown here is derived from an EMBL/GenBank/DDBJ whole genome shotgun (WGS) entry which is preliminary data.</text>
</comment>
<proteinExistence type="predicted"/>
<dbReference type="AlphaFoldDB" id="W1XYT9"/>
<keyword evidence="1" id="KW-0812">Transmembrane</keyword>
<dbReference type="EMBL" id="AZMM01010181">
    <property type="protein sequence ID" value="ETJ35437.1"/>
    <property type="molecule type" value="Genomic_DNA"/>
</dbReference>
<sequence>DNFPYIILLKYLIINSTAIIAIVPANDKFSLTLNLRRVLNLSISRLTNNHYR</sequence>
<name>W1XYT9_9ZZZZ</name>
<keyword evidence="1" id="KW-0472">Membrane</keyword>
<feature type="non-terminal residue" evidence="2">
    <location>
        <position position="1"/>
    </location>
</feature>
<protein>
    <submittedName>
        <fullName evidence="2">Uncharacterized protein</fullName>
    </submittedName>
</protein>
<accession>W1XYT9</accession>
<evidence type="ECO:0000313" key="2">
    <source>
        <dbReference type="EMBL" id="ETJ35437.1"/>
    </source>
</evidence>